<dbReference type="EC" id="2.7.7.6" evidence="2"/>
<evidence type="ECO:0000256" key="2">
    <source>
        <dbReference type="ARBA" id="ARBA00012418"/>
    </source>
</evidence>
<dbReference type="PANTHER" id="PTHR33065:SF138">
    <property type="entry name" value="OS09G0442000 PROTEIN"/>
    <property type="match status" value="1"/>
</dbReference>
<dbReference type="Pfam" id="PF20241">
    <property type="entry name" value="DUF6598"/>
    <property type="match status" value="1"/>
</dbReference>
<dbReference type="Proteomes" id="UP000026960">
    <property type="component" value="Chromosome 12"/>
</dbReference>
<keyword evidence="6" id="KW-0804">Transcription</keyword>
<dbReference type="eggNOG" id="KOG0260">
    <property type="taxonomic scope" value="Eukaryota"/>
</dbReference>
<dbReference type="FunFam" id="2.40.40.20:FF:000019">
    <property type="entry name" value="DNA-directed RNA polymerase II subunit RPB1"/>
    <property type="match status" value="1"/>
</dbReference>
<keyword evidence="4" id="KW-0808">Transferase</keyword>
<evidence type="ECO:0000313" key="9">
    <source>
        <dbReference type="EnsemblPlants" id="OBART12G00320.1"/>
    </source>
</evidence>
<sequence length="381" mass="43102">MEGGSGGDSQRFGKMVVESKFRRKRRRGGTTMILASTTDTEGMMDQEEEEEEEDDQLADVLEDRKHQPADVLEDRKHRDGSIYRGTDYWSIYYRIADTNENYMDCLRNCVFNRGRDKPFIVNLSDPFILLSGPKRGIGMETPALLEYDIRIKRGDGEDDDLQLINGAATISETELPPPYAQAYTRRIAGDYGSVNISLALLHNAIEATMHIQITEVRGSGGFDMSMACRVGQIPDEIKLFESVAIAKPCQLNKRFVLAIVKRGILVLDLKVKRSDASEEEEPVCMLRGLKAKAHGQVILPMIFDCATILVERHLDDGDFVLFNRQPSLHKMYIMGHRIKIMPYSTFHLNLSATSPYNAVFDGDKMNMHVPQPFDGDEMNMH</sequence>
<reference evidence="9" key="1">
    <citation type="journal article" date="2009" name="Rice">
        <title>De Novo Next Generation Sequencing of Plant Genomes.</title>
        <authorList>
            <person name="Rounsley S."/>
            <person name="Marri P.R."/>
            <person name="Yu Y."/>
            <person name="He R."/>
            <person name="Sisneros N."/>
            <person name="Goicoechea J.L."/>
            <person name="Lee S.J."/>
            <person name="Angelova A."/>
            <person name="Kudrna D."/>
            <person name="Luo M."/>
            <person name="Affourtit J."/>
            <person name="Desany B."/>
            <person name="Knight J."/>
            <person name="Niazi F."/>
            <person name="Egholm M."/>
            <person name="Wing R.A."/>
        </authorList>
    </citation>
    <scope>NUCLEOTIDE SEQUENCE [LARGE SCALE GENOMIC DNA]</scope>
    <source>
        <strain evidence="9">cv. IRGC 105608</strain>
    </source>
</reference>
<dbReference type="GO" id="GO:0003677">
    <property type="term" value="F:DNA binding"/>
    <property type="evidence" value="ECO:0007669"/>
    <property type="project" value="InterPro"/>
</dbReference>
<dbReference type="Gramene" id="OBART12G00320.1">
    <property type="protein sequence ID" value="OBART12G00320.1"/>
    <property type="gene ID" value="OBART12G00320"/>
</dbReference>
<keyword evidence="3" id="KW-0240">DNA-directed RNA polymerase</keyword>
<keyword evidence="5" id="KW-0548">Nucleotidyltransferase</keyword>
<reference evidence="9" key="2">
    <citation type="submission" date="2015-03" db="UniProtKB">
        <authorList>
            <consortium name="EnsemblPlants"/>
        </authorList>
    </citation>
    <scope>IDENTIFICATION</scope>
</reference>
<protein>
    <recommendedName>
        <fullName evidence="2">DNA-directed RNA polymerase</fullName>
        <ecNumber evidence="2">2.7.7.6</ecNumber>
    </recommendedName>
</protein>
<evidence type="ECO:0000256" key="7">
    <source>
        <dbReference type="SAM" id="MobiDB-lite"/>
    </source>
</evidence>
<dbReference type="GO" id="GO:0003899">
    <property type="term" value="F:DNA-directed RNA polymerase activity"/>
    <property type="evidence" value="ECO:0007669"/>
    <property type="project" value="UniProtKB-EC"/>
</dbReference>
<feature type="compositionally biased region" description="Acidic residues" evidence="7">
    <location>
        <begin position="42"/>
        <end position="57"/>
    </location>
</feature>
<dbReference type="GO" id="GO:0000428">
    <property type="term" value="C:DNA-directed RNA polymerase complex"/>
    <property type="evidence" value="ECO:0007669"/>
    <property type="project" value="UniProtKB-KW"/>
</dbReference>
<evidence type="ECO:0000256" key="3">
    <source>
        <dbReference type="ARBA" id="ARBA00022478"/>
    </source>
</evidence>
<dbReference type="Gene3D" id="2.40.40.20">
    <property type="match status" value="1"/>
</dbReference>
<dbReference type="AlphaFoldDB" id="A0A0D3HQH4"/>
<dbReference type="Pfam" id="PF00623">
    <property type="entry name" value="RNA_pol_Rpb1_2"/>
    <property type="match status" value="1"/>
</dbReference>
<accession>A0A0D3HQH4</accession>
<dbReference type="EnsemblPlants" id="OBART12G00320.1">
    <property type="protein sequence ID" value="OBART12G00320.1"/>
    <property type="gene ID" value="OBART12G00320"/>
</dbReference>
<dbReference type="SMART" id="SM00663">
    <property type="entry name" value="RPOLA_N"/>
    <property type="match status" value="1"/>
</dbReference>
<dbReference type="PaxDb" id="65489-OBART12G00320.1"/>
<dbReference type="STRING" id="65489.A0A0D3HQH4"/>
<dbReference type="HOGENOM" id="CLU_034147_4_0_1"/>
<evidence type="ECO:0000256" key="4">
    <source>
        <dbReference type="ARBA" id="ARBA00022679"/>
    </source>
</evidence>
<dbReference type="GO" id="GO:0006351">
    <property type="term" value="P:DNA-templated transcription"/>
    <property type="evidence" value="ECO:0007669"/>
    <property type="project" value="InterPro"/>
</dbReference>
<keyword evidence="10" id="KW-1185">Reference proteome</keyword>
<feature type="region of interest" description="Disordered" evidence="7">
    <location>
        <begin position="1"/>
        <end position="57"/>
    </location>
</feature>
<evidence type="ECO:0000259" key="8">
    <source>
        <dbReference type="SMART" id="SM00663"/>
    </source>
</evidence>
<dbReference type="InterPro" id="IPR006592">
    <property type="entry name" value="RNA_pol_N"/>
</dbReference>
<dbReference type="InterPro" id="IPR046533">
    <property type="entry name" value="DUF6598"/>
</dbReference>
<evidence type="ECO:0000313" key="10">
    <source>
        <dbReference type="Proteomes" id="UP000026960"/>
    </source>
</evidence>
<evidence type="ECO:0000256" key="1">
    <source>
        <dbReference type="ARBA" id="ARBA00006460"/>
    </source>
</evidence>
<evidence type="ECO:0000256" key="6">
    <source>
        <dbReference type="ARBA" id="ARBA00023163"/>
    </source>
</evidence>
<name>A0A0D3HQH4_9ORYZ</name>
<proteinExistence type="inferred from homology"/>
<evidence type="ECO:0000256" key="5">
    <source>
        <dbReference type="ARBA" id="ARBA00022695"/>
    </source>
</evidence>
<dbReference type="SUPFAM" id="SSF64484">
    <property type="entry name" value="beta and beta-prime subunits of DNA dependent RNA-polymerase"/>
    <property type="match status" value="1"/>
</dbReference>
<dbReference type="InterPro" id="IPR000722">
    <property type="entry name" value="RNA_pol_asu"/>
</dbReference>
<dbReference type="PANTHER" id="PTHR33065">
    <property type="entry name" value="OS07G0486400 PROTEIN"/>
    <property type="match status" value="1"/>
</dbReference>
<feature type="domain" description="RNA polymerase N-terminal" evidence="8">
    <location>
        <begin position="148"/>
        <end position="375"/>
    </location>
</feature>
<comment type="similarity">
    <text evidence="1">Belongs to the RNA polymerase beta' chain family.</text>
</comment>
<organism evidence="9">
    <name type="scientific">Oryza barthii</name>
    <dbReference type="NCBI Taxonomy" id="65489"/>
    <lineage>
        <taxon>Eukaryota</taxon>
        <taxon>Viridiplantae</taxon>
        <taxon>Streptophyta</taxon>
        <taxon>Embryophyta</taxon>
        <taxon>Tracheophyta</taxon>
        <taxon>Spermatophyta</taxon>
        <taxon>Magnoliopsida</taxon>
        <taxon>Liliopsida</taxon>
        <taxon>Poales</taxon>
        <taxon>Poaceae</taxon>
        <taxon>BOP clade</taxon>
        <taxon>Oryzoideae</taxon>
        <taxon>Oryzeae</taxon>
        <taxon>Oryzinae</taxon>
        <taxon>Oryza</taxon>
    </lineage>
</organism>